<sequence>MSYYGAGMLRARWASWRDWRQQRRGQANARWGWIKPPAGRGPAIWMQGFGDFDDLRLAADLAKAIREKRLDLRVVLTFEAEHPDLLEQMDGVPGLGYGFGPCDHPQAVARVLERLTPLRYLALGAPPRRHLAAALTRHAIPAVLMGTGPGLGPTPPVEAVYPRNVEQAEAWRSLLPAERIEEPVDFSTLITVAQVEPNFRALACGGDDWQLWWVSGVSAASAGRWIKAWQGSPLRRGGLLFLSGQGMAPAGLERMSRWARTPLAAGSALWVDEGRWHPALAVAAQGVHLEAASAGDIWQAFAGGRPLSAAPLSRLPRPEAMGPELVPILAEPGAVLARWQDLLGDPMAAREQGDAARRAFWAERRRAGERLPAFLERVFAW</sequence>
<evidence type="ECO:0000313" key="2">
    <source>
        <dbReference type="Proteomes" id="UP000271650"/>
    </source>
</evidence>
<dbReference type="EMBL" id="CP127527">
    <property type="protein sequence ID" value="XRI76663.1"/>
    <property type="molecule type" value="Genomic_DNA"/>
</dbReference>
<reference evidence="1 2" key="1">
    <citation type="journal article" date="2019" name="Int. J. Syst. Evol. Microbiol.">
        <title>Acidithiobacillus sulfuriphilus sp. nov.: an extremely acidophilic sulfur-oxidizing chemolithotroph isolated from a neutral pH environment.</title>
        <authorList>
            <person name="Falagan C."/>
            <person name="Moya-Beltran A."/>
            <person name="Castro M."/>
            <person name="Quatrini R."/>
            <person name="Johnson D.B."/>
        </authorList>
    </citation>
    <scope>NUCLEOTIDE SEQUENCE [LARGE SCALE GENOMIC DNA]</scope>
    <source>
        <strain evidence="1 2">CJ-2</strain>
    </source>
</reference>
<evidence type="ECO:0000313" key="1">
    <source>
        <dbReference type="EMBL" id="XRI76663.1"/>
    </source>
</evidence>
<keyword evidence="2" id="KW-1185">Reference proteome</keyword>
<dbReference type="Proteomes" id="UP000271650">
    <property type="component" value="Chromosome"/>
</dbReference>
<protein>
    <submittedName>
        <fullName evidence="1">Uncharacterized protein</fullName>
    </submittedName>
</protein>
<proteinExistence type="predicted"/>
<organism evidence="1 2">
    <name type="scientific">Acidithiobacillus sulfuriphilus</name>
    <dbReference type="NCBI Taxonomy" id="1867749"/>
    <lineage>
        <taxon>Bacteria</taxon>
        <taxon>Pseudomonadati</taxon>
        <taxon>Pseudomonadota</taxon>
        <taxon>Acidithiobacillia</taxon>
        <taxon>Acidithiobacillales</taxon>
        <taxon>Acidithiobacillaceae</taxon>
        <taxon>Acidithiobacillus</taxon>
    </lineage>
</organism>
<gene>
    <name evidence="1" type="ORF">EC580_011980</name>
</gene>
<name>A0ACD5HPP3_9PROT</name>
<accession>A0ACD5HPP3</accession>